<keyword evidence="3" id="KW-0479">Metal-binding</keyword>
<keyword evidence="2" id="KW-1003">Cell membrane</keyword>
<evidence type="ECO:0000256" key="4">
    <source>
        <dbReference type="ARBA" id="ARBA00022833"/>
    </source>
</evidence>
<proteinExistence type="inferred from homology"/>
<reference evidence="6" key="1">
    <citation type="submission" date="2018-06" db="EMBL/GenBank/DDBJ databases">
        <authorList>
            <person name="Zhirakovskaya E."/>
        </authorList>
    </citation>
    <scope>NUCLEOTIDE SEQUENCE</scope>
</reference>
<dbReference type="InterPro" id="IPR018752">
    <property type="entry name" value="DabA"/>
</dbReference>
<keyword evidence="6" id="KW-0812">Transmembrane</keyword>
<dbReference type="Pfam" id="PF10070">
    <property type="entry name" value="DabA"/>
    <property type="match status" value="1"/>
</dbReference>
<gene>
    <name evidence="6" type="ORF">MNBD_GAMMA25-923</name>
</gene>
<evidence type="ECO:0000256" key="3">
    <source>
        <dbReference type="ARBA" id="ARBA00022723"/>
    </source>
</evidence>
<evidence type="ECO:0000256" key="1">
    <source>
        <dbReference type="ARBA" id="ARBA00022448"/>
    </source>
</evidence>
<protein>
    <submittedName>
        <fullName evidence="6">Hypothetical transmembrane protein coupled to NADH-ubiquinone oxidoreductase chain 5 homolog</fullName>
    </submittedName>
</protein>
<dbReference type="AlphaFoldDB" id="A0A3B1B9S2"/>
<accession>A0A3B1B9S2</accession>
<dbReference type="EMBL" id="UOFY01000028">
    <property type="protein sequence ID" value="VAX08734.1"/>
    <property type="molecule type" value="Genomic_DNA"/>
</dbReference>
<dbReference type="PANTHER" id="PTHR38344:SF1">
    <property type="entry name" value="INORGANIC CARBON TRANSPORTER SUBUNIT DABA-RELATED"/>
    <property type="match status" value="1"/>
</dbReference>
<keyword evidence="5" id="KW-0472">Membrane</keyword>
<dbReference type="HAMAP" id="MF_01871">
    <property type="entry name" value="DabA"/>
    <property type="match status" value="1"/>
</dbReference>
<organism evidence="6">
    <name type="scientific">hydrothermal vent metagenome</name>
    <dbReference type="NCBI Taxonomy" id="652676"/>
    <lineage>
        <taxon>unclassified sequences</taxon>
        <taxon>metagenomes</taxon>
        <taxon>ecological metagenomes</taxon>
    </lineage>
</organism>
<name>A0A3B1B9S2_9ZZZZ</name>
<dbReference type="PANTHER" id="PTHR38344">
    <property type="entry name" value="UPF0753 PROTEIN AQ_863"/>
    <property type="match status" value="1"/>
</dbReference>
<evidence type="ECO:0000313" key="6">
    <source>
        <dbReference type="EMBL" id="VAX08734.1"/>
    </source>
</evidence>
<keyword evidence="6" id="KW-0830">Ubiquinone</keyword>
<sequence>MNEGASTIATDIRAELRTAIEGFDHVLPAQAAIRDFVHHNTLHGFESQDFPVALEQAEKLFGAGSYLPEARFREFYRQGRINQDDLRQALLADADLSAGKKIFNLGEKAFCRLDIMLVAMLHPLDAVTGCQLSWQIDEKDALHRFQSDVSALAQVQILEAGEKTEAQALLSLWQICLQTLGLEHYLYHPEKLVDLSVDEAERMLSEVLDKEDNAIPGQHVMDSLIARQAGEQMKTLFARLGEDLTLAGLLKALTGEDLLEEMRPLLSRYLGSFLDQGLAAWHLPDREQGFYAAWRASAALDLAWIFEELPDWEDSLDALPDDSLDTVIIELKWLGLEEKKWVAYLQRLSLELPGWSGMFLWRHQRPGYDGLDQIPVEMMDYLAVRLVLERLYAQRLCRRKWMIEASFDILRWYFNHHRAEFLVRYISCNERLPEYLVTQSQTLLQRSEWHSSDEERWLHLAHMIWTWRQSPAADRSVGYSVYRSAWPLFRLSQHLGLCAAEVAQLDRNAIDGIFKSLQILDAQQRSFLWLQAYEHHYREPLFNALRVNRGRGRWRQRDSSSGRSPEAQLIFCMDDREEGFRRHLEEKNPALETLGAAGFFAVPINWKGLDDENISLLCPVVLIPSHEIHERPQANCEAQASRHNRRYRGRRWLGDLLFQETRRNLFTSSLLIALAAPAALGIWMAKIIAPALSGHLFSCLRESFDLLVPTRMTLTAEPTVTAGTPEQPQQGFTDEEQVARVAGFLRTIGLSHNFAPLVVVVGHGSMSQNNPHLAAYDCGACSGRHGGPNARAFAAMANRPEVREALLAQGLVIPESTWFLGAEHDTCNERIHWYDLDALPEIQQANLEKLQHELDVAGKASAHERCRRLASAPKKPSLKQALKHIMGRATDFSQARPELGHATNAAAFIGRRSMSQGAFFDRRVFLISYNPQQDQEGTILEAILLAVGPVGAGINLEYYFSTVDNEGHGSGSKVTHNITGLFGVMDGASSDLRTGLPRQMTEIHEAMRLQIVVEASVEVLSAIYARQLPLQELIGNGWLLLSAMDPLSGEISVFDPDKGFSLWQPAAEEALPMVKHSVDWYQGHHQPLSPALIEQEAVT</sequence>
<keyword evidence="4" id="KW-0862">Zinc</keyword>
<keyword evidence="1" id="KW-0813">Transport</keyword>
<evidence type="ECO:0000256" key="2">
    <source>
        <dbReference type="ARBA" id="ARBA00022475"/>
    </source>
</evidence>
<dbReference type="GO" id="GO:0046872">
    <property type="term" value="F:metal ion binding"/>
    <property type="evidence" value="ECO:0007669"/>
    <property type="project" value="UniProtKB-KW"/>
</dbReference>
<evidence type="ECO:0000256" key="5">
    <source>
        <dbReference type="ARBA" id="ARBA00023136"/>
    </source>
</evidence>